<sequence>MQRLVDWVPLSLHTHLHTLRVLSPFDVKADSGCRVPVRYLPR</sequence>
<proteinExistence type="predicted"/>
<organism evidence="1 2">
    <name type="scientific">Paraburkholderia aspalathi</name>
    <dbReference type="NCBI Taxonomy" id="1324617"/>
    <lineage>
        <taxon>Bacteria</taxon>
        <taxon>Pseudomonadati</taxon>
        <taxon>Pseudomonadota</taxon>
        <taxon>Betaproteobacteria</taxon>
        <taxon>Burkholderiales</taxon>
        <taxon>Burkholderiaceae</taxon>
        <taxon>Paraburkholderia</taxon>
    </lineage>
</organism>
<dbReference type="EMBL" id="CAJNAU010000131">
    <property type="protein sequence ID" value="CAE6854247.1"/>
    <property type="molecule type" value="Genomic_DNA"/>
</dbReference>
<accession>A0ABM8T334</accession>
<evidence type="ECO:0000313" key="2">
    <source>
        <dbReference type="Proteomes" id="UP000674425"/>
    </source>
</evidence>
<name>A0ABM8T334_9BURK</name>
<dbReference type="Proteomes" id="UP000674425">
    <property type="component" value="Unassembled WGS sequence"/>
</dbReference>
<comment type="caution">
    <text evidence="1">The sequence shown here is derived from an EMBL/GenBank/DDBJ whole genome shotgun (WGS) entry which is preliminary data.</text>
</comment>
<keyword evidence="2" id="KW-1185">Reference proteome</keyword>
<protein>
    <submittedName>
        <fullName evidence="1">Uncharacterized protein</fullName>
    </submittedName>
</protein>
<gene>
    <name evidence="1" type="ORF">R69658_07315</name>
</gene>
<reference evidence="1 2" key="1">
    <citation type="submission" date="2021-02" db="EMBL/GenBank/DDBJ databases">
        <authorList>
            <person name="Vanwijnsberghe S."/>
        </authorList>
    </citation>
    <scope>NUCLEOTIDE SEQUENCE [LARGE SCALE GENOMIC DNA]</scope>
    <source>
        <strain evidence="1 2">R-69658</strain>
    </source>
</reference>
<evidence type="ECO:0000313" key="1">
    <source>
        <dbReference type="EMBL" id="CAE6854247.1"/>
    </source>
</evidence>